<dbReference type="PANTHER" id="PTHR47829">
    <property type="entry name" value="HYDROLASE, PUTATIVE (AFU_ORTHOLOGUE AFUA_1G12880)-RELATED"/>
    <property type="match status" value="1"/>
</dbReference>
<dbReference type="SUPFAM" id="SSF103481">
    <property type="entry name" value="Multidrug resistance efflux transporter EmrE"/>
    <property type="match status" value="1"/>
</dbReference>
<dbReference type="Pfam" id="PF08229">
    <property type="entry name" value="SHR3_chaperone"/>
    <property type="match status" value="1"/>
</dbReference>
<keyword evidence="7" id="KW-0472">Membrane</keyword>
<feature type="transmembrane region" description="Helical" evidence="7">
    <location>
        <begin position="2557"/>
        <end position="2577"/>
    </location>
</feature>
<dbReference type="InterPro" id="IPR037185">
    <property type="entry name" value="EmrE-like"/>
</dbReference>
<feature type="domain" description="Sugar phosphate transporter" evidence="10">
    <location>
        <begin position="2427"/>
        <end position="2691"/>
    </location>
</feature>
<evidence type="ECO:0000256" key="4">
    <source>
        <dbReference type="ARBA" id="ARBA00023269"/>
    </source>
</evidence>
<feature type="domain" description="Aminoglycoside phosphotransferase" evidence="9">
    <location>
        <begin position="660"/>
        <end position="895"/>
    </location>
</feature>
<feature type="region of interest" description="Disordered" evidence="6">
    <location>
        <begin position="2107"/>
        <end position="2126"/>
    </location>
</feature>
<dbReference type="GO" id="GO:0005654">
    <property type="term" value="C:nucleoplasm"/>
    <property type="evidence" value="ECO:0007669"/>
    <property type="project" value="UniProtKB-ARBA"/>
</dbReference>
<feature type="region of interest" description="Disordered" evidence="6">
    <location>
        <begin position="556"/>
        <end position="583"/>
    </location>
</feature>
<evidence type="ECO:0000256" key="7">
    <source>
        <dbReference type="SAM" id="Phobius"/>
    </source>
</evidence>
<feature type="transmembrane region" description="Helical" evidence="7">
    <location>
        <begin position="2620"/>
        <end position="2640"/>
    </location>
</feature>
<organism evidence="11 12">
    <name type="scientific">Bifiguratus adelaidae</name>
    <dbReference type="NCBI Taxonomy" id="1938954"/>
    <lineage>
        <taxon>Eukaryota</taxon>
        <taxon>Fungi</taxon>
        <taxon>Fungi incertae sedis</taxon>
        <taxon>Mucoromycota</taxon>
        <taxon>Mucoromycotina</taxon>
        <taxon>Endogonomycetes</taxon>
        <taxon>Endogonales</taxon>
        <taxon>Endogonales incertae sedis</taxon>
        <taxon>Bifiguratus</taxon>
    </lineage>
</organism>
<dbReference type="Pfam" id="PF00646">
    <property type="entry name" value="F-box"/>
    <property type="match status" value="1"/>
</dbReference>
<feature type="compositionally biased region" description="Low complexity" evidence="6">
    <location>
        <begin position="1928"/>
        <end position="1945"/>
    </location>
</feature>
<dbReference type="Gene3D" id="1.10.20.10">
    <property type="entry name" value="Histone, subunit A"/>
    <property type="match status" value="1"/>
</dbReference>
<dbReference type="InterPro" id="IPR009072">
    <property type="entry name" value="Histone-fold"/>
</dbReference>
<dbReference type="InterPro" id="IPR011009">
    <property type="entry name" value="Kinase-like_dom_sf"/>
</dbReference>
<feature type="region of interest" description="Disordered" evidence="6">
    <location>
        <begin position="1266"/>
        <end position="1286"/>
    </location>
</feature>
<feature type="region of interest" description="Disordered" evidence="6">
    <location>
        <begin position="1576"/>
        <end position="1603"/>
    </location>
</feature>
<dbReference type="GO" id="GO:0046982">
    <property type="term" value="F:protein heterodimerization activity"/>
    <property type="evidence" value="ECO:0007669"/>
    <property type="project" value="InterPro"/>
</dbReference>
<dbReference type="CDD" id="cd05154">
    <property type="entry name" value="ACAD10_11_N-like"/>
    <property type="match status" value="1"/>
</dbReference>
<evidence type="ECO:0008006" key="13">
    <source>
        <dbReference type="Google" id="ProtNLM"/>
    </source>
</evidence>
<dbReference type="Gene3D" id="3.90.1200.10">
    <property type="match status" value="1"/>
</dbReference>
<dbReference type="InterPro" id="IPR041726">
    <property type="entry name" value="ACAD10_11_N"/>
</dbReference>
<dbReference type="GO" id="GO:0003677">
    <property type="term" value="F:DNA binding"/>
    <property type="evidence" value="ECO:0007669"/>
    <property type="project" value="InterPro"/>
</dbReference>
<keyword evidence="3" id="KW-0158">Chromosome</keyword>
<proteinExistence type="inferred from homology"/>
<evidence type="ECO:0000259" key="8">
    <source>
        <dbReference type="Pfam" id="PF00646"/>
    </source>
</evidence>
<evidence type="ECO:0000256" key="6">
    <source>
        <dbReference type="SAM" id="MobiDB-lite"/>
    </source>
</evidence>
<evidence type="ECO:0000256" key="5">
    <source>
        <dbReference type="SAM" id="Coils"/>
    </source>
</evidence>
<dbReference type="PRINTS" id="PR00622">
    <property type="entry name" value="HISTONEH3"/>
</dbReference>
<feature type="transmembrane region" description="Helical" evidence="7">
    <location>
        <begin position="2495"/>
        <end position="2513"/>
    </location>
</feature>
<dbReference type="SMART" id="SM00786">
    <property type="entry name" value="SHR3_chaperone"/>
    <property type="match status" value="1"/>
</dbReference>
<dbReference type="InterPro" id="IPR000164">
    <property type="entry name" value="Histone_H3/CENP-A"/>
</dbReference>
<dbReference type="InterPro" id="IPR008614">
    <property type="entry name" value="FIBP"/>
</dbReference>
<comment type="caution">
    <text evidence="11">The sequence shown here is derived from an EMBL/GenBank/DDBJ whole genome shotgun (WGS) entry which is preliminary data.</text>
</comment>
<dbReference type="InterPro" id="IPR001810">
    <property type="entry name" value="F-box_dom"/>
</dbReference>
<keyword evidence="7" id="KW-1133">Transmembrane helix</keyword>
<comment type="similarity">
    <text evidence="2">Belongs to the histone H3 family.</text>
</comment>
<feature type="domain" description="F-box" evidence="8">
    <location>
        <begin position="1058"/>
        <end position="1088"/>
    </location>
</feature>
<keyword evidence="4" id="KW-0238">DNA-binding</keyword>
<evidence type="ECO:0000259" key="9">
    <source>
        <dbReference type="Pfam" id="PF01636"/>
    </source>
</evidence>
<dbReference type="Pfam" id="PF03151">
    <property type="entry name" value="TPT"/>
    <property type="match status" value="1"/>
</dbReference>
<gene>
    <name evidence="11" type="ORF">BZG36_02396</name>
</gene>
<dbReference type="PROSITE" id="PS00322">
    <property type="entry name" value="HISTONE_H3_1"/>
    <property type="match status" value="1"/>
</dbReference>
<evidence type="ECO:0000313" key="12">
    <source>
        <dbReference type="Proteomes" id="UP000242875"/>
    </source>
</evidence>
<evidence type="ECO:0000256" key="1">
    <source>
        <dbReference type="ARBA" id="ARBA00004286"/>
    </source>
</evidence>
<dbReference type="GO" id="GO:0000786">
    <property type="term" value="C:nucleosome"/>
    <property type="evidence" value="ECO:0007669"/>
    <property type="project" value="UniProtKB-KW"/>
</dbReference>
<feature type="region of interest" description="Disordered" evidence="6">
    <location>
        <begin position="1435"/>
        <end position="1458"/>
    </location>
</feature>
<feature type="region of interest" description="Disordered" evidence="6">
    <location>
        <begin position="2143"/>
        <end position="2171"/>
    </location>
</feature>
<dbReference type="FunFam" id="1.10.20.10:FF:000001">
    <property type="entry name" value="Histone H3"/>
    <property type="match status" value="1"/>
</dbReference>
<evidence type="ECO:0000313" key="11">
    <source>
        <dbReference type="EMBL" id="OZJ04403.1"/>
    </source>
</evidence>
<dbReference type="Gene3D" id="3.30.200.20">
    <property type="entry name" value="Phosphorylase Kinase, domain 1"/>
    <property type="match status" value="1"/>
</dbReference>
<evidence type="ECO:0000259" key="10">
    <source>
        <dbReference type="Pfam" id="PF03151"/>
    </source>
</evidence>
<dbReference type="CDD" id="cd22911">
    <property type="entry name" value="HFD_H3"/>
    <property type="match status" value="1"/>
</dbReference>
<dbReference type="InterPro" id="IPR002575">
    <property type="entry name" value="Aminoglycoside_PTrfase"/>
</dbReference>
<name>A0A261Y1E1_9FUNG</name>
<dbReference type="GO" id="GO:0030527">
    <property type="term" value="F:structural constituent of chromatin"/>
    <property type="evidence" value="ECO:0007669"/>
    <property type="project" value="InterPro"/>
</dbReference>
<dbReference type="InterPro" id="IPR032675">
    <property type="entry name" value="LRR_dom_sf"/>
</dbReference>
<dbReference type="InterPro" id="IPR004853">
    <property type="entry name" value="Sugar_P_trans_dom"/>
</dbReference>
<dbReference type="SUPFAM" id="SSF81383">
    <property type="entry name" value="F-box domain"/>
    <property type="match status" value="1"/>
</dbReference>
<dbReference type="Gene3D" id="3.80.10.10">
    <property type="entry name" value="Ribonuclease Inhibitor"/>
    <property type="match status" value="1"/>
</dbReference>
<feature type="compositionally biased region" description="Polar residues" evidence="6">
    <location>
        <begin position="1583"/>
        <end position="1603"/>
    </location>
</feature>
<reference evidence="11 12" key="1">
    <citation type="journal article" date="2017" name="Mycologia">
        <title>Bifiguratus adelaidae, gen. et sp. nov., a new member of Mucoromycotina in endophytic and soil-dwelling habitats.</title>
        <authorList>
            <person name="Torres-Cruz T.J."/>
            <person name="Billingsley Tobias T.L."/>
            <person name="Almatruk M."/>
            <person name="Hesse C."/>
            <person name="Kuske C.R."/>
            <person name="Desiro A."/>
            <person name="Benucci G.M."/>
            <person name="Bonito G."/>
            <person name="Stajich J.E."/>
            <person name="Dunlap C."/>
            <person name="Arnold A.E."/>
            <person name="Porras-Alfaro A."/>
        </authorList>
    </citation>
    <scope>NUCLEOTIDE SEQUENCE [LARGE SCALE GENOMIC DNA]</scope>
    <source>
        <strain evidence="11 12">AZ0501</strain>
    </source>
</reference>
<feature type="region of interest" description="Disordered" evidence="6">
    <location>
        <begin position="286"/>
        <end position="321"/>
    </location>
</feature>
<feature type="transmembrane region" description="Helical" evidence="7">
    <location>
        <begin position="2525"/>
        <end position="2545"/>
    </location>
</feature>
<dbReference type="InterPro" id="IPR006553">
    <property type="entry name" value="Leu-rich_rpt_Cys-con_subtyp"/>
</dbReference>
<dbReference type="InterPro" id="IPR036047">
    <property type="entry name" value="F-box-like_dom_sf"/>
</dbReference>
<feature type="transmembrane region" description="Helical" evidence="7">
    <location>
        <begin position="2470"/>
        <end position="2488"/>
    </location>
</feature>
<accession>A0A261Y1E1</accession>
<keyword evidence="4" id="KW-0544">Nucleosome core</keyword>
<dbReference type="Gene3D" id="1.20.1280.50">
    <property type="match status" value="1"/>
</dbReference>
<protein>
    <recommendedName>
        <fullName evidence="13">Histone H2A/H2B/H3 domain-containing protein</fullName>
    </recommendedName>
</protein>
<keyword evidence="12" id="KW-1185">Reference proteome</keyword>
<dbReference type="InterPro" id="IPR052898">
    <property type="entry name" value="ACAD10-like"/>
</dbReference>
<dbReference type="Pfam" id="PF05427">
    <property type="entry name" value="FIBP"/>
    <property type="match status" value="1"/>
</dbReference>
<keyword evidence="5" id="KW-0175">Coiled coil</keyword>
<dbReference type="InterPro" id="IPR013248">
    <property type="entry name" value="Psh3/Shr3"/>
</dbReference>
<comment type="subcellular location">
    <subcellularLocation>
        <location evidence="1">Chromosome</location>
    </subcellularLocation>
</comment>
<feature type="region of interest" description="Disordered" evidence="6">
    <location>
        <begin position="1917"/>
        <end position="1951"/>
    </location>
</feature>
<dbReference type="SMART" id="SM00367">
    <property type="entry name" value="LRR_CC"/>
    <property type="match status" value="6"/>
</dbReference>
<dbReference type="Proteomes" id="UP000242875">
    <property type="component" value="Unassembled WGS sequence"/>
</dbReference>
<keyword evidence="7" id="KW-0812">Transmembrane</keyword>
<dbReference type="Pfam" id="PF01636">
    <property type="entry name" value="APH"/>
    <property type="match status" value="1"/>
</dbReference>
<feature type="coiled-coil region" evidence="5">
    <location>
        <begin position="1983"/>
        <end position="2080"/>
    </location>
</feature>
<sequence length="2735" mass="307046">MPFDLDVPALVYQFLADCAQQGDTSAECGSAVREALPVRDSFWPAVAVELLRTDEKLPLLRNESAYEAVSQLYQPESLSLGHALLERPFVCTFAQILEYTISHDGRFPESMYQPAIGEGLTDLTIPRLERLRQPLSALGTHLRRLKGNEPAQRNLLYGFLSHMDPTDVRFFLGSRNTPGSTMRLLPPSRSECLAAFTALHLKKSPSTDPDNEAFVFPATERDRVAKHRLTVGARALSKHWHRDRETQFWGVLTGTEDAKNEAANAALLRVLTTATWYNLHELPASQTARKSTGGKAPRKQLATKAARKSAPSTGGVKKPHRYRPGTVALREIRRYQKSTELLIRKLPFQRLVREIAQDFKTDLRFQSSAIGALQEASEAYLVALFEDTNLAAIHAKRVGMIIAACFFHYGAVWADWTFDYWIIWAKQEELAKNPNALLNAANYYAATTLSPDVHKWVPLVNLMIATFGMSAGLANGYEVNWLFDGSSVVLMIFALSTYMTAVNEPLPALLKESPMQTSVIYEKLREIAASHTIIVTAITGIVFLQLGFYYTQRSGGQPQAGSVALEERDDEEDEGTTTAEVDSKRKASIKKRNCIAAYFTWEITPGLVRALFCSRLVMIADKKAEYGQSTSEVRPGHQLDRGKLETYLVENIPGFKPPLEIKQFKLGQSNPTYLLVDGDKMKYVLRKKPPGSLISSTAHAVEREYRVIKALGEKTDVPVPKVYLLCEDRSIIGTPFYVMKFLEGRIFSDVRLPSLSVEEQRACWFNVIDTLAKLHAVDYKAIGLEGYGKPTGFYERQIRSLTRTSNAQAEVMDEKGEKVGQIPRLQEMMSWFMKNQVKDETSIVHGDYKVDNVIFHPTEPRIIGILDWELSTIGHPLSDLANLLMPFFAPNDGPILGFMGHEHELTIPKADELMQRYCHARNRPYPIERWGFCAAFADFRLSVIMQGISARVARGQASSAEAKNYARLFVNMAKLMTDIVDQGGEVEVKDGKVITVGNKDTKSRLILVLDAYAHIRPLVLVDHRNDIRVPDNTGTWYTISSILELFHGMLGGDFCLVLPPEIVKVVFAHFSAAELVASVSVCRTWNHMATPLLWACPWTRYNTSWNNLLRTLKRGEAARASYDDNSTVFRHHYGSYIHMLDFSALYYIVNDRFMEALIPFCPNLSTLIIESPHQLSDCALIAIATSPCARALRSVAFRNCTKITESAWQVFFSETTQLAHVDLSNGTKVSERSLLELVDLRKENCRHLVELNLNCANASILPIDHPNQKLTNSPSTDAEKTSDFNSESTQEPKAWASLARHCPNLSALHLAHCHTVTDAFLAILAQHLHASLQLLDISSCPYITDQGILALTRYHGNSLSSIDISYCFKLTDEAVWHLVTSCPRLTMLWVEGDYGKISRSCLDAIRNGVDRDGRPLSGSRQIKVLSHRIADIPPSLAFGQSDTSSASSDNDENESQLANAVRSEALRSGYIINLPSKSHAVVMDWAESQRQHEARVAFEAREAKYRLLETQSRGLYMLENSESLPMVNMPKTYRHRMAPNVHHKLSEDDHETSYRELVEQLEPMHEDKLADAAEPANGIASPQPLSISTNVESTDNSNSHDSSPWTAIPLTPGIPVLSFPTSSDGKSHALDSFAEDTTANEDHKSLLTDAMQLIIDAEKIHNVADAVQTTNPSQIGYIPGDKISSLDDLASKTVKESTTSNWNIFAPEFKPRHLSSKTEAAGDTPTDVTIETKALSDNTAVVQPSNPQPSAVSLELLSDDAAQETMVHGAVTDDIINTMMREVRTEIQNLKDAMMLEFRDAIKENLASIAYKIVTERSTKVTEENSVPTNINKNEDDDNVDPMGNGASTVANLRTENARLGKENQILRDIAGGNEINNPAYQEELEQQLDKARASLDTLVEENARLKSWKQDAEDELDELRGERDQLSKQLKSRSSQQERQTSQEQKLRDERDEFARLYDEEKLRHRETKDHADNCEIELSQMAQQEVRMRQLSDIIQFQEETINSLKRQVEDLEWRNKKQDSDYVSFQEEKQRLQRQYEEERRKKDHLEHDLHQREEVADGIKRERDDLLVEVEALSDQLTATVAELARLRSMLSPAVVAHRSPHLTTSPHYLTPPPSGSPPRASAITRVSTRKIVITPHSSTAADELEPSFREPKLSPSARGNLSISSTSPSWSTLARSQRYDDYFGSTAYHAKRILIERYYSFDEVVMREILGKKLNARSRKELDDVSERTKIPRESCRRQFDNVKRIFRKMEHAEGEDLVEQIQYQYLLSRELSRRYAHILFLADSRIDTTKKRLRSYSYTDLEYCTLEEFDADLTSDIKELKILLSADRSITESFRSLVSERLLRMGVPEPSVKRIQPHFKSLLKSMLSIGAGLTSSKEIRDLLLSIVEKVVVAFLECEWSKQDIDHMFESLVEEFPVTNALDTNVRTRYQKETIVKILPLIGINVLGLTVNTLCLQYVDASFYQIARALVLPITVTLSWLLLKKPSSWRVLLSCGIVCLGFFVGVNGEAYNKIGSTSALGVFYGVFSSATTAFHAIVIKKSLDIVGDTMDLVYYNNLLSSFALLPILIMTGEHWTVLSMFFGSSSYDDTEVFGDESATMAVAALGTDATSVRTFIIGALVTGFFGFLINIAGFLQIKVTSPVTHMISSAVRGVLQTFLAVMWFGDVLTSGRVGGIFLILFGSTLYTYVRDKEAKAEQVQSKESHHGPYVAVSVDDGEETMEMRKGPRHD</sequence>
<evidence type="ECO:0000256" key="2">
    <source>
        <dbReference type="ARBA" id="ARBA00010343"/>
    </source>
</evidence>
<dbReference type="SUPFAM" id="SSF56112">
    <property type="entry name" value="Protein kinase-like (PK-like)"/>
    <property type="match status" value="1"/>
</dbReference>
<dbReference type="EMBL" id="MVBO01000042">
    <property type="protein sequence ID" value="OZJ04403.1"/>
    <property type="molecule type" value="Genomic_DNA"/>
</dbReference>
<dbReference type="SUPFAM" id="SSF52047">
    <property type="entry name" value="RNI-like"/>
    <property type="match status" value="1"/>
</dbReference>
<dbReference type="OrthoDB" id="191037at2759"/>
<dbReference type="SMART" id="SM00428">
    <property type="entry name" value="H3"/>
    <property type="match status" value="1"/>
</dbReference>
<dbReference type="PROSITE" id="PS00959">
    <property type="entry name" value="HISTONE_H3_2"/>
    <property type="match status" value="1"/>
</dbReference>
<dbReference type="PANTHER" id="PTHR47829:SF3">
    <property type="entry name" value="AMINOGLYCOSIDE PHOSPHOTRANSFERASE DOMAIN-CONTAINING PROTEIN"/>
    <property type="match status" value="1"/>
</dbReference>
<dbReference type="SUPFAM" id="SSF47113">
    <property type="entry name" value="Histone-fold"/>
    <property type="match status" value="1"/>
</dbReference>
<evidence type="ECO:0000256" key="3">
    <source>
        <dbReference type="ARBA" id="ARBA00022454"/>
    </source>
</evidence>